<organism evidence="2 3">
    <name type="scientific">Plectosphaerella plurivora</name>
    <dbReference type="NCBI Taxonomy" id="936078"/>
    <lineage>
        <taxon>Eukaryota</taxon>
        <taxon>Fungi</taxon>
        <taxon>Dikarya</taxon>
        <taxon>Ascomycota</taxon>
        <taxon>Pezizomycotina</taxon>
        <taxon>Sordariomycetes</taxon>
        <taxon>Hypocreomycetidae</taxon>
        <taxon>Glomerellales</taxon>
        <taxon>Plectosphaerellaceae</taxon>
        <taxon>Plectosphaerella</taxon>
    </lineage>
</organism>
<comment type="caution">
    <text evidence="2">The sequence shown here is derived from an EMBL/GenBank/DDBJ whole genome shotgun (WGS) entry which is preliminary data.</text>
</comment>
<accession>A0A9P8VHJ1</accession>
<dbReference type="Proteomes" id="UP000770015">
    <property type="component" value="Unassembled WGS sequence"/>
</dbReference>
<protein>
    <submittedName>
        <fullName evidence="2">Uncharacterized protein</fullName>
    </submittedName>
</protein>
<dbReference type="EMBL" id="JAGSXJ010000003">
    <property type="protein sequence ID" value="KAH6693599.1"/>
    <property type="molecule type" value="Genomic_DNA"/>
</dbReference>
<evidence type="ECO:0000256" key="1">
    <source>
        <dbReference type="SAM" id="Coils"/>
    </source>
</evidence>
<sequence>MNASHHSLQSIIYFHRITDDLFPERKIKSQSATTHREEKELAREREKAEEVMNLLMDTQDQLAASERRIQHQTIISLKQQTELKNDKVAHERPLAENQKLKEQVQGLDAMMEATRIPSPADTESTTETDSSTSDDAAAWTPIYSVSLTKSSFVCINDAHSSSNAVMPRLSKGGENIILATFGGTVAGASSTGNSATTSSQPYAAKYTGAVGWHISPEYMLDFAALWRYLNGQDGDDIAYITLGPSPSFYLRHFDSSYCCKGSSEMIETVREYYDNRYNVTDVAIGWQGTYFIGYEGKGVVGYRRSLNGYYPALHELLDEEREGGHKIRVKAISLAVDSPTDFLLVYRREGEDWTNVQCHISDASVKRKVARWWKEVCTGSP</sequence>
<keyword evidence="1" id="KW-0175">Coiled coil</keyword>
<feature type="coiled-coil region" evidence="1">
    <location>
        <begin position="34"/>
        <end position="68"/>
    </location>
</feature>
<reference evidence="2" key="1">
    <citation type="journal article" date="2021" name="Nat. Commun.">
        <title>Genetic determinants of endophytism in the Arabidopsis root mycobiome.</title>
        <authorList>
            <person name="Mesny F."/>
            <person name="Miyauchi S."/>
            <person name="Thiergart T."/>
            <person name="Pickel B."/>
            <person name="Atanasova L."/>
            <person name="Karlsson M."/>
            <person name="Huettel B."/>
            <person name="Barry K.W."/>
            <person name="Haridas S."/>
            <person name="Chen C."/>
            <person name="Bauer D."/>
            <person name="Andreopoulos W."/>
            <person name="Pangilinan J."/>
            <person name="LaButti K."/>
            <person name="Riley R."/>
            <person name="Lipzen A."/>
            <person name="Clum A."/>
            <person name="Drula E."/>
            <person name="Henrissat B."/>
            <person name="Kohler A."/>
            <person name="Grigoriev I.V."/>
            <person name="Martin F.M."/>
            <person name="Hacquard S."/>
        </authorList>
    </citation>
    <scope>NUCLEOTIDE SEQUENCE</scope>
    <source>
        <strain evidence="2">MPI-SDFR-AT-0117</strain>
    </source>
</reference>
<gene>
    <name evidence="2" type="ORF">F5X68DRAFT_228009</name>
</gene>
<dbReference type="AlphaFoldDB" id="A0A9P8VHJ1"/>
<proteinExistence type="predicted"/>
<name>A0A9P8VHJ1_9PEZI</name>
<keyword evidence="3" id="KW-1185">Reference proteome</keyword>
<evidence type="ECO:0000313" key="3">
    <source>
        <dbReference type="Proteomes" id="UP000770015"/>
    </source>
</evidence>
<evidence type="ECO:0000313" key="2">
    <source>
        <dbReference type="EMBL" id="KAH6693599.1"/>
    </source>
</evidence>